<accession>A0A840ZJH9</accession>
<feature type="region of interest" description="Disordered" evidence="1">
    <location>
        <begin position="93"/>
        <end position="117"/>
    </location>
</feature>
<organism evidence="2 3">
    <name type="scientific">Methylorubrum rhodinum</name>
    <dbReference type="NCBI Taxonomy" id="29428"/>
    <lineage>
        <taxon>Bacteria</taxon>
        <taxon>Pseudomonadati</taxon>
        <taxon>Pseudomonadota</taxon>
        <taxon>Alphaproteobacteria</taxon>
        <taxon>Hyphomicrobiales</taxon>
        <taxon>Methylobacteriaceae</taxon>
        <taxon>Methylorubrum</taxon>
    </lineage>
</organism>
<evidence type="ECO:0000313" key="2">
    <source>
        <dbReference type="EMBL" id="MBB5757255.1"/>
    </source>
</evidence>
<gene>
    <name evidence="2" type="ORF">HNR00_001966</name>
</gene>
<feature type="compositionally biased region" description="Basic and acidic residues" evidence="1">
    <location>
        <begin position="101"/>
        <end position="117"/>
    </location>
</feature>
<dbReference type="Gene3D" id="3.30.2270.10">
    <property type="entry name" value="Folate-binding superfamily"/>
    <property type="match status" value="1"/>
</dbReference>
<comment type="caution">
    <text evidence="2">The sequence shown here is derived from an EMBL/GenBank/DDBJ whole genome shotgun (WGS) entry which is preliminary data.</text>
</comment>
<protein>
    <submittedName>
        <fullName evidence="2">Sarcosine oxidase subunit delta</fullName>
        <ecNumber evidence="2">1.5.3.1</ecNumber>
    </submittedName>
</protein>
<name>A0A840ZJH9_9HYPH</name>
<sequence>MLLIACPNCGNRPETEFRCGGQAHIARPEQPGAIDDQNWSEYLFVRKNPRGVHAERWNHAHGCGRWFNALRDTVSDRFIETYPMGAKARSAEVEAGSAQERAIEELPKSDIQSEARA</sequence>
<keyword evidence="3" id="KW-1185">Reference proteome</keyword>
<dbReference type="InterPro" id="IPR038561">
    <property type="entry name" value="SoxD_sf"/>
</dbReference>
<reference evidence="2 3" key="1">
    <citation type="submission" date="2020-08" db="EMBL/GenBank/DDBJ databases">
        <title>Genomic Encyclopedia of Type Strains, Phase IV (KMG-IV): sequencing the most valuable type-strain genomes for metagenomic binning, comparative biology and taxonomic classification.</title>
        <authorList>
            <person name="Goeker M."/>
        </authorList>
    </citation>
    <scope>NUCLEOTIDE SEQUENCE [LARGE SCALE GENOMIC DNA]</scope>
    <source>
        <strain evidence="2 3">DSM 2163</strain>
    </source>
</reference>
<proteinExistence type="predicted"/>
<dbReference type="NCBIfam" id="TIGR01374">
    <property type="entry name" value="soxD"/>
    <property type="match status" value="1"/>
</dbReference>
<dbReference type="Pfam" id="PF04267">
    <property type="entry name" value="SoxD"/>
    <property type="match status" value="1"/>
</dbReference>
<dbReference type="InterPro" id="IPR006279">
    <property type="entry name" value="SoxD"/>
</dbReference>
<dbReference type="AlphaFoldDB" id="A0A840ZJH9"/>
<dbReference type="RefSeq" id="WP_183568915.1">
    <property type="nucleotide sequence ID" value="NZ_JACHOP010000006.1"/>
</dbReference>
<dbReference type="EMBL" id="JACHOP010000006">
    <property type="protein sequence ID" value="MBB5757255.1"/>
    <property type="molecule type" value="Genomic_DNA"/>
</dbReference>
<dbReference type="Proteomes" id="UP000583454">
    <property type="component" value="Unassembled WGS sequence"/>
</dbReference>
<evidence type="ECO:0000313" key="3">
    <source>
        <dbReference type="Proteomes" id="UP000583454"/>
    </source>
</evidence>
<keyword evidence="2" id="KW-0560">Oxidoreductase</keyword>
<dbReference type="GO" id="GO:0008115">
    <property type="term" value="F:sarcosine oxidase activity"/>
    <property type="evidence" value="ECO:0007669"/>
    <property type="project" value="UniProtKB-EC"/>
</dbReference>
<evidence type="ECO:0000256" key="1">
    <source>
        <dbReference type="SAM" id="MobiDB-lite"/>
    </source>
</evidence>
<dbReference type="EC" id="1.5.3.1" evidence="2"/>
<dbReference type="GO" id="GO:0046653">
    <property type="term" value="P:tetrahydrofolate metabolic process"/>
    <property type="evidence" value="ECO:0007669"/>
    <property type="project" value="InterPro"/>
</dbReference>